<keyword evidence="4" id="KW-1185">Reference proteome</keyword>
<dbReference type="AlphaFoldDB" id="A0A2V1KBK9"/>
<dbReference type="InterPro" id="IPR022366">
    <property type="entry name" value="Pup_deamidase"/>
</dbReference>
<proteinExistence type="inferred from homology"/>
<organism evidence="3 4">
    <name type="scientific">Ancrocorticia populi</name>
    <dbReference type="NCBI Taxonomy" id="2175228"/>
    <lineage>
        <taxon>Bacteria</taxon>
        <taxon>Bacillati</taxon>
        <taxon>Actinomycetota</taxon>
        <taxon>Actinomycetes</taxon>
        <taxon>Actinomycetales</taxon>
        <taxon>Actinomycetaceae</taxon>
        <taxon>Ancrocorticia</taxon>
    </lineage>
</organism>
<gene>
    <name evidence="3" type="ORF">DD236_05315</name>
</gene>
<feature type="active site" description="Proton acceptor" evidence="2">
    <location>
        <position position="121"/>
    </location>
</feature>
<accession>A0A2V1KBK9</accession>
<dbReference type="PANTHER" id="PTHR42307:SF2">
    <property type="entry name" value="PUP DEAMIDASE_DEPUPYLASE"/>
    <property type="match status" value="1"/>
</dbReference>
<evidence type="ECO:0000313" key="3">
    <source>
        <dbReference type="EMBL" id="PWF26708.1"/>
    </source>
</evidence>
<dbReference type="GO" id="GO:0019941">
    <property type="term" value="P:modification-dependent protein catabolic process"/>
    <property type="evidence" value="ECO:0007669"/>
    <property type="project" value="InterPro"/>
</dbReference>
<reference evidence="4" key="1">
    <citation type="submission" date="2018-05" db="EMBL/GenBank/DDBJ databases">
        <authorList>
            <person name="Li Y."/>
        </authorList>
    </citation>
    <scope>NUCLEOTIDE SEQUENCE [LARGE SCALE GENOMIC DNA]</scope>
    <source>
        <strain evidence="4">sk1b4</strain>
    </source>
</reference>
<sequence length="530" mass="58982">MTAKRIIGMETEYGVLEPTDPYANAIELSANIVEGYAAAGSSAGGRGGVQWDFHGEDPLNDARGYRLERAAAHPSQLTDDPNQLAPSGTYLQNVARPREGEYVHPRAANAVLTNGARLYVDHAHPEYSSPETSNPREAVLWDRAGETVMREAMDFAKRSGREILLYKNNVDGKGAAYGSHENYLMRREVAFADVIRYMTPFFVTRPIICGTGRVGLGQRSEGAGFQISQRADYVENDVGLETTFNRPIINTRDEPHADAAKWRRLHVIGGDANLFDVSNLLKVGTTSLVLWLLETGEIPLDLDSLMLDDPVTATWIVSQDPSLKVKLEMHDGSERTALDIQQVYLDVVRAAIERRGEPDFDTTEILTRWQEVLDALRTDPFSASGQVEWVAKYQLLESMRARSGLTWDNDKLRALDLQWHDLRPERSIVARLDAAGKIERIFSPGEVAYAAYHAPETTRAYLRGGLIEKYPDNVSSAGWDGITLDIPGYQDLVRIPTPRPARAIYELIGPMLENSTSIEDFLVRLTGTHS</sequence>
<dbReference type="InterPro" id="IPR004347">
    <property type="entry name" value="Pup_ligase/deamidase"/>
</dbReference>
<keyword evidence="3" id="KW-0647">Proteasome</keyword>
<comment type="similarity">
    <text evidence="1">Belongs to the Pup ligase/Pup deamidase family. Pup deamidase subfamily.</text>
</comment>
<protein>
    <submittedName>
        <fullName evidence="3">Proteasome accessory factor PafA2</fullName>
    </submittedName>
</protein>
<dbReference type="GO" id="GO:0070490">
    <property type="term" value="P:protein pupylation"/>
    <property type="evidence" value="ECO:0007669"/>
    <property type="project" value="TreeGrafter"/>
</dbReference>
<dbReference type="PANTHER" id="PTHR42307">
    <property type="entry name" value="PUP DEAMIDASE/DEPUPYLASE"/>
    <property type="match status" value="1"/>
</dbReference>
<dbReference type="OrthoDB" id="9760627at2"/>
<evidence type="ECO:0000256" key="2">
    <source>
        <dbReference type="PIRSR" id="PIRSR018077-1"/>
    </source>
</evidence>
<dbReference type="GO" id="GO:0010498">
    <property type="term" value="P:proteasomal protein catabolic process"/>
    <property type="evidence" value="ECO:0007669"/>
    <property type="project" value="InterPro"/>
</dbReference>
<dbReference type="Proteomes" id="UP000245283">
    <property type="component" value="Unassembled WGS sequence"/>
</dbReference>
<dbReference type="Pfam" id="PF03136">
    <property type="entry name" value="Pup_ligase"/>
    <property type="match status" value="1"/>
</dbReference>
<evidence type="ECO:0000256" key="1">
    <source>
        <dbReference type="ARBA" id="ARBA00009114"/>
    </source>
</evidence>
<dbReference type="PIRSF" id="PIRSF018077">
    <property type="entry name" value="UCP018077"/>
    <property type="match status" value="1"/>
</dbReference>
<dbReference type="EMBL" id="QETB01000002">
    <property type="protein sequence ID" value="PWF26708.1"/>
    <property type="molecule type" value="Genomic_DNA"/>
</dbReference>
<dbReference type="GO" id="GO:0000502">
    <property type="term" value="C:proteasome complex"/>
    <property type="evidence" value="ECO:0007669"/>
    <property type="project" value="UniProtKB-KW"/>
</dbReference>
<dbReference type="RefSeq" id="WP_109093354.1">
    <property type="nucleotide sequence ID" value="NZ_CAMELQ010000010.1"/>
</dbReference>
<dbReference type="GO" id="GO:0016811">
    <property type="term" value="F:hydrolase activity, acting on carbon-nitrogen (but not peptide) bonds, in linear amides"/>
    <property type="evidence" value="ECO:0007669"/>
    <property type="project" value="InterPro"/>
</dbReference>
<evidence type="ECO:0000313" key="4">
    <source>
        <dbReference type="Proteomes" id="UP000245283"/>
    </source>
</evidence>
<name>A0A2V1KBK9_9ACTO</name>
<comment type="caution">
    <text evidence="3">The sequence shown here is derived from an EMBL/GenBank/DDBJ whole genome shotgun (WGS) entry which is preliminary data.</text>
</comment>
<dbReference type="GO" id="GO:0005524">
    <property type="term" value="F:ATP binding"/>
    <property type="evidence" value="ECO:0007669"/>
    <property type="project" value="TreeGrafter"/>
</dbReference>
<dbReference type="NCBIfam" id="TIGR03688">
    <property type="entry name" value="depupylase_Dop"/>
    <property type="match status" value="1"/>
</dbReference>
<dbReference type="GO" id="GO:0008233">
    <property type="term" value="F:peptidase activity"/>
    <property type="evidence" value="ECO:0007669"/>
    <property type="project" value="InterPro"/>
</dbReference>